<accession>V2X3W0</accession>
<evidence type="ECO:0000256" key="1">
    <source>
        <dbReference type="SAM" id="MobiDB-lite"/>
    </source>
</evidence>
<gene>
    <name evidence="2" type="ORF">Moror_11891</name>
</gene>
<comment type="caution">
    <text evidence="2">The sequence shown here is derived from an EMBL/GenBank/DDBJ whole genome shotgun (WGS) entry which is preliminary data.</text>
</comment>
<keyword evidence="3" id="KW-1185">Reference proteome</keyword>
<dbReference type="KEGG" id="mrr:Moror_11891"/>
<dbReference type="EMBL" id="AWSO01000835">
    <property type="protein sequence ID" value="ESK87115.1"/>
    <property type="molecule type" value="Genomic_DNA"/>
</dbReference>
<dbReference type="AlphaFoldDB" id="V2X3W0"/>
<organism evidence="2 3">
    <name type="scientific">Moniliophthora roreri (strain MCA 2997)</name>
    <name type="common">Cocoa frosty pod rot fungus</name>
    <name type="synonym">Crinipellis roreri</name>
    <dbReference type="NCBI Taxonomy" id="1381753"/>
    <lineage>
        <taxon>Eukaryota</taxon>
        <taxon>Fungi</taxon>
        <taxon>Dikarya</taxon>
        <taxon>Basidiomycota</taxon>
        <taxon>Agaricomycotina</taxon>
        <taxon>Agaricomycetes</taxon>
        <taxon>Agaricomycetidae</taxon>
        <taxon>Agaricales</taxon>
        <taxon>Marasmiineae</taxon>
        <taxon>Marasmiaceae</taxon>
        <taxon>Moniliophthora</taxon>
    </lineage>
</organism>
<evidence type="ECO:0000313" key="3">
    <source>
        <dbReference type="Proteomes" id="UP000017559"/>
    </source>
</evidence>
<evidence type="ECO:0000313" key="2">
    <source>
        <dbReference type="EMBL" id="ESK87115.1"/>
    </source>
</evidence>
<reference evidence="2 3" key="1">
    <citation type="journal article" date="2014" name="BMC Genomics">
        <title>Genome and secretome analysis of the hemibiotrophic fungal pathogen, Moniliophthora roreri, which causes frosty pod rot disease of cacao: mechanisms of the biotrophic and necrotrophic phases.</title>
        <authorList>
            <person name="Meinhardt L.W."/>
            <person name="Costa G.G.L."/>
            <person name="Thomazella D.P.T."/>
            <person name="Teixeira P.J.P.L."/>
            <person name="Carazzolle M.F."/>
            <person name="Schuster S.C."/>
            <person name="Carlson J.E."/>
            <person name="Guiltinan M.J."/>
            <person name="Mieczkowski P."/>
            <person name="Farmer A."/>
            <person name="Ramaraj T."/>
            <person name="Crozier J."/>
            <person name="Davis R.E."/>
            <person name="Shao J."/>
            <person name="Melnick R.L."/>
            <person name="Pereira G.A.G."/>
            <person name="Bailey B.A."/>
        </authorList>
    </citation>
    <scope>NUCLEOTIDE SEQUENCE [LARGE SCALE GENOMIC DNA]</scope>
    <source>
        <strain evidence="2 3">MCA 2997</strain>
    </source>
</reference>
<feature type="region of interest" description="Disordered" evidence="1">
    <location>
        <begin position="72"/>
        <end position="93"/>
    </location>
</feature>
<dbReference type="HOGENOM" id="CLU_2027310_0_0_1"/>
<proteinExistence type="predicted"/>
<dbReference type="Proteomes" id="UP000017559">
    <property type="component" value="Unassembled WGS sequence"/>
</dbReference>
<sequence>MLAFLWFGSRDRIITYSITAFNEPCLTYVYSACTAEFKTNAKYIRSPHRTSERYVIGLKGFPLPPPYTIGLGDKLPPARRPPTPESDEDDQSLRKMLQRSVLIRRETVGWTHRCWGVRETDG</sequence>
<protein>
    <submittedName>
        <fullName evidence="2">Uncharacterized protein</fullName>
    </submittedName>
</protein>
<name>V2X3W0_MONRO</name>